<keyword evidence="5 9" id="KW-0418">Kinase</keyword>
<dbReference type="Gene3D" id="1.10.287.130">
    <property type="match status" value="1"/>
</dbReference>
<evidence type="ECO:0000256" key="5">
    <source>
        <dbReference type="ARBA" id="ARBA00022777"/>
    </source>
</evidence>
<evidence type="ECO:0000256" key="4">
    <source>
        <dbReference type="ARBA" id="ARBA00022679"/>
    </source>
</evidence>
<protein>
    <recommendedName>
        <fullName evidence="2">histidine kinase</fullName>
        <ecNumber evidence="2">2.7.13.3</ecNumber>
    </recommendedName>
</protein>
<comment type="caution">
    <text evidence="9">The sequence shown here is derived from an EMBL/GenBank/DDBJ whole genome shotgun (WGS) entry which is preliminary data.</text>
</comment>
<feature type="domain" description="Histidine kinase" evidence="8">
    <location>
        <begin position="226"/>
        <end position="441"/>
    </location>
</feature>
<name>A0A501WCQ8_9BACT</name>
<accession>A0A501WCQ8</accession>
<dbReference type="InterPro" id="IPR003594">
    <property type="entry name" value="HATPase_dom"/>
</dbReference>
<dbReference type="Pfam" id="PF02518">
    <property type="entry name" value="HATPase_c"/>
    <property type="match status" value="1"/>
</dbReference>
<proteinExistence type="predicted"/>
<feature type="transmembrane region" description="Helical" evidence="7">
    <location>
        <begin position="60"/>
        <end position="83"/>
    </location>
</feature>
<dbReference type="RefSeq" id="WP_140618937.1">
    <property type="nucleotide sequence ID" value="NZ_VFRQ01000001.1"/>
</dbReference>
<evidence type="ECO:0000256" key="7">
    <source>
        <dbReference type="SAM" id="Phobius"/>
    </source>
</evidence>
<keyword evidence="4" id="KW-0808">Transferase</keyword>
<dbReference type="InterPro" id="IPR003661">
    <property type="entry name" value="HisK_dim/P_dom"/>
</dbReference>
<dbReference type="FunFam" id="3.30.565.10:FF:000006">
    <property type="entry name" value="Sensor histidine kinase WalK"/>
    <property type="match status" value="1"/>
</dbReference>
<evidence type="ECO:0000313" key="9">
    <source>
        <dbReference type="EMBL" id="TPE46170.1"/>
    </source>
</evidence>
<dbReference type="Pfam" id="PF00512">
    <property type="entry name" value="HisKA"/>
    <property type="match status" value="1"/>
</dbReference>
<dbReference type="SMART" id="SM00388">
    <property type="entry name" value="HisKA"/>
    <property type="match status" value="1"/>
</dbReference>
<dbReference type="Proteomes" id="UP000316727">
    <property type="component" value="Unassembled WGS sequence"/>
</dbReference>
<dbReference type="PANTHER" id="PTHR43711:SF1">
    <property type="entry name" value="HISTIDINE KINASE 1"/>
    <property type="match status" value="1"/>
</dbReference>
<evidence type="ECO:0000256" key="2">
    <source>
        <dbReference type="ARBA" id="ARBA00012438"/>
    </source>
</evidence>
<dbReference type="PRINTS" id="PR00344">
    <property type="entry name" value="BCTRLSENSOR"/>
</dbReference>
<dbReference type="InterPro" id="IPR005467">
    <property type="entry name" value="His_kinase_dom"/>
</dbReference>
<dbReference type="InterPro" id="IPR050736">
    <property type="entry name" value="Sensor_HK_Regulatory"/>
</dbReference>
<dbReference type="SMART" id="SM00387">
    <property type="entry name" value="HATPase_c"/>
    <property type="match status" value="1"/>
</dbReference>
<feature type="transmembrane region" description="Helical" evidence="7">
    <location>
        <begin position="35"/>
        <end position="54"/>
    </location>
</feature>
<dbReference type="OrthoDB" id="9757990at2"/>
<feature type="transmembrane region" description="Helical" evidence="7">
    <location>
        <begin position="125"/>
        <end position="141"/>
    </location>
</feature>
<organism evidence="9 10">
    <name type="scientific">Pontibacter mangrovi</name>
    <dbReference type="NCBI Taxonomy" id="2589816"/>
    <lineage>
        <taxon>Bacteria</taxon>
        <taxon>Pseudomonadati</taxon>
        <taxon>Bacteroidota</taxon>
        <taxon>Cytophagia</taxon>
        <taxon>Cytophagales</taxon>
        <taxon>Hymenobacteraceae</taxon>
        <taxon>Pontibacter</taxon>
    </lineage>
</organism>
<evidence type="ECO:0000256" key="6">
    <source>
        <dbReference type="ARBA" id="ARBA00023012"/>
    </source>
</evidence>
<gene>
    <name evidence="9" type="ORF">FJM65_02150</name>
</gene>
<dbReference type="PANTHER" id="PTHR43711">
    <property type="entry name" value="TWO-COMPONENT HISTIDINE KINASE"/>
    <property type="match status" value="1"/>
</dbReference>
<dbReference type="EMBL" id="VFRQ01000001">
    <property type="protein sequence ID" value="TPE46170.1"/>
    <property type="molecule type" value="Genomic_DNA"/>
</dbReference>
<dbReference type="Gene3D" id="3.30.565.10">
    <property type="entry name" value="Histidine kinase-like ATPase, C-terminal domain"/>
    <property type="match status" value="1"/>
</dbReference>
<keyword evidence="7" id="KW-1133">Transmembrane helix</keyword>
<dbReference type="SUPFAM" id="SSF47384">
    <property type="entry name" value="Homodimeric domain of signal transducing histidine kinase"/>
    <property type="match status" value="1"/>
</dbReference>
<evidence type="ECO:0000259" key="8">
    <source>
        <dbReference type="PROSITE" id="PS50109"/>
    </source>
</evidence>
<dbReference type="InterPro" id="IPR036097">
    <property type="entry name" value="HisK_dim/P_sf"/>
</dbReference>
<evidence type="ECO:0000256" key="3">
    <source>
        <dbReference type="ARBA" id="ARBA00022553"/>
    </source>
</evidence>
<dbReference type="SUPFAM" id="SSF55874">
    <property type="entry name" value="ATPase domain of HSP90 chaperone/DNA topoisomerase II/histidine kinase"/>
    <property type="match status" value="1"/>
</dbReference>
<dbReference type="GO" id="GO:0000155">
    <property type="term" value="F:phosphorelay sensor kinase activity"/>
    <property type="evidence" value="ECO:0007669"/>
    <property type="project" value="InterPro"/>
</dbReference>
<feature type="transmembrane region" description="Helical" evidence="7">
    <location>
        <begin position="176"/>
        <end position="193"/>
    </location>
</feature>
<dbReference type="CDD" id="cd00082">
    <property type="entry name" value="HisKA"/>
    <property type="match status" value="1"/>
</dbReference>
<dbReference type="InterPro" id="IPR004358">
    <property type="entry name" value="Sig_transdc_His_kin-like_C"/>
</dbReference>
<dbReference type="EC" id="2.7.13.3" evidence="2"/>
<dbReference type="PROSITE" id="PS50109">
    <property type="entry name" value="HIS_KIN"/>
    <property type="match status" value="1"/>
</dbReference>
<feature type="transmembrane region" description="Helical" evidence="7">
    <location>
        <begin position="95"/>
        <end position="119"/>
    </location>
</feature>
<dbReference type="AlphaFoldDB" id="A0A501WCQ8"/>
<keyword evidence="7" id="KW-0812">Transmembrane</keyword>
<keyword evidence="10" id="KW-1185">Reference proteome</keyword>
<dbReference type="CDD" id="cd00075">
    <property type="entry name" value="HATPase"/>
    <property type="match status" value="1"/>
</dbReference>
<keyword evidence="3" id="KW-0597">Phosphoprotein</keyword>
<evidence type="ECO:0000256" key="1">
    <source>
        <dbReference type="ARBA" id="ARBA00000085"/>
    </source>
</evidence>
<keyword evidence="6" id="KW-0902">Two-component regulatory system</keyword>
<evidence type="ECO:0000313" key="10">
    <source>
        <dbReference type="Proteomes" id="UP000316727"/>
    </source>
</evidence>
<keyword evidence="7" id="KW-0472">Membrane</keyword>
<reference evidence="9 10" key="1">
    <citation type="submission" date="2019-06" db="EMBL/GenBank/DDBJ databases">
        <title>A novel bacterium of genus Pontibacter, isolated from marine sediment.</title>
        <authorList>
            <person name="Huang H."/>
            <person name="Mo K."/>
            <person name="Hu Y."/>
        </authorList>
    </citation>
    <scope>NUCLEOTIDE SEQUENCE [LARGE SCALE GENOMIC DNA]</scope>
    <source>
        <strain evidence="9 10">HB172049</strain>
    </source>
</reference>
<comment type="catalytic activity">
    <reaction evidence="1">
        <text>ATP + protein L-histidine = ADP + protein N-phospho-L-histidine.</text>
        <dbReference type="EC" id="2.7.13.3"/>
    </reaction>
</comment>
<sequence length="441" mass="50108">MRLYFYHSAPKKYRAGFQLYILPSNVKSLHLLSRLWFVIAMLVLGSDMVFNYSVYFKGAALYRIAYLSYAIAGALVFAIARLLRKWPIEERPLVYRWLYLSYAYIFAVTCLLMSVAVQGNPMNNMTMYLFGLALVASLFVLDLAELLGLAVLVELSFAIGVSFLDLPTDRLIMNQTGSLFLVLFFFLISRLNYSFRLNHYLQLQEIAQKNKELEALSSEKSNILGIVAHDLRGPYANIEAMTKMLQSRPFPEEQQQRFYDMILKSCRSGSNIIAELLEVAKLEGEKNCELVPTELNAFLVEVEREWQIRLKGSRQLLLQKADEHVIVKLDAEKLKRVLDNLLSNAVKFTSENGNIRLSLSKQDRKVLLHVADDGIGIPDDMKPYLFEPFSKAGRKGMRGEQSVGLGLSITRKLVELQHGKIEVESLANHGATFRIAFPAAK</sequence>
<dbReference type="InterPro" id="IPR036890">
    <property type="entry name" value="HATPase_C_sf"/>
</dbReference>